<dbReference type="SMART" id="SM00014">
    <property type="entry name" value="acidPPc"/>
    <property type="match status" value="1"/>
</dbReference>
<feature type="domain" description="Phosphatidic acid phosphatase type 2/haloperoxidase" evidence="2">
    <location>
        <begin position="100"/>
        <end position="207"/>
    </location>
</feature>
<evidence type="ECO:0000256" key="1">
    <source>
        <dbReference type="SAM" id="SignalP"/>
    </source>
</evidence>
<evidence type="ECO:0000259" key="2">
    <source>
        <dbReference type="SMART" id="SM00014"/>
    </source>
</evidence>
<protein>
    <submittedName>
        <fullName evidence="3">Major phosphate-irrepressible acid phosphatase</fullName>
        <ecNumber evidence="3">3.1.3.2</ecNumber>
    </submittedName>
</protein>
<dbReference type="InterPro" id="IPR001011">
    <property type="entry name" value="Acid_Pase_classA_bac"/>
</dbReference>
<name>A0A6V8LNN6_9BACT</name>
<proteinExistence type="predicted"/>
<dbReference type="CDD" id="cd03397">
    <property type="entry name" value="PAP2_acid_phosphatase"/>
    <property type="match status" value="1"/>
</dbReference>
<feature type="chain" id="PRO_5028955952" evidence="1">
    <location>
        <begin position="23"/>
        <end position="230"/>
    </location>
</feature>
<dbReference type="Gene3D" id="1.20.144.10">
    <property type="entry name" value="Phosphatidic acid phosphatase type 2/haloperoxidase"/>
    <property type="match status" value="1"/>
</dbReference>
<organism evidence="3 4">
    <name type="scientific">Fundidesulfovibrio magnetotacticus</name>
    <dbReference type="NCBI Taxonomy" id="2730080"/>
    <lineage>
        <taxon>Bacteria</taxon>
        <taxon>Pseudomonadati</taxon>
        <taxon>Thermodesulfobacteriota</taxon>
        <taxon>Desulfovibrionia</taxon>
        <taxon>Desulfovibrionales</taxon>
        <taxon>Desulfovibrionaceae</taxon>
        <taxon>Fundidesulfovibrio</taxon>
    </lineage>
</organism>
<reference evidence="3 4" key="2">
    <citation type="submission" date="2020-05" db="EMBL/GenBank/DDBJ databases">
        <title>Draft genome sequence of Desulfovibrio sp. strainFSS-1.</title>
        <authorList>
            <person name="Shimoshige H."/>
            <person name="Kobayashi H."/>
            <person name="Maekawa T."/>
        </authorList>
    </citation>
    <scope>NUCLEOTIDE SEQUENCE [LARGE SCALE GENOMIC DNA]</scope>
    <source>
        <strain evidence="3 4">SIID29052-01</strain>
    </source>
</reference>
<dbReference type="InterPro" id="IPR036938">
    <property type="entry name" value="PAP2/HPO_sf"/>
</dbReference>
<dbReference type="EMBL" id="BLTE01000001">
    <property type="protein sequence ID" value="GFK92610.1"/>
    <property type="molecule type" value="Genomic_DNA"/>
</dbReference>
<dbReference type="Pfam" id="PF01569">
    <property type="entry name" value="PAP2"/>
    <property type="match status" value="1"/>
</dbReference>
<dbReference type="InterPro" id="IPR000326">
    <property type="entry name" value="PAP2/HPO"/>
</dbReference>
<evidence type="ECO:0000313" key="4">
    <source>
        <dbReference type="Proteomes" id="UP000494245"/>
    </source>
</evidence>
<dbReference type="EC" id="3.1.3.2" evidence="3"/>
<comment type="caution">
    <text evidence="3">The sequence shown here is derived from an EMBL/GenBank/DDBJ whole genome shotgun (WGS) entry which is preliminary data.</text>
</comment>
<keyword evidence="4" id="KW-1185">Reference proteome</keyword>
<reference evidence="3 4" key="1">
    <citation type="submission" date="2020-04" db="EMBL/GenBank/DDBJ databases">
        <authorList>
            <consortium name="Desulfovibrio sp. FSS-1 genome sequencing consortium"/>
            <person name="Shimoshige H."/>
            <person name="Kobayashi H."/>
            <person name="Maekawa T."/>
        </authorList>
    </citation>
    <scope>NUCLEOTIDE SEQUENCE [LARGE SCALE GENOMIC DNA]</scope>
    <source>
        <strain evidence="3 4">SIID29052-01</strain>
    </source>
</reference>
<keyword evidence="1" id="KW-0732">Signal</keyword>
<dbReference type="SUPFAM" id="SSF48317">
    <property type="entry name" value="Acid phosphatase/Vanadium-dependent haloperoxidase"/>
    <property type="match status" value="1"/>
</dbReference>
<evidence type="ECO:0000313" key="3">
    <source>
        <dbReference type="EMBL" id="GFK92610.1"/>
    </source>
</evidence>
<sequence>MFQKRLLVCFVSLVLLAGLALASDGPTYLPPGQPDLIRLLPPPPSAVQSVAEINELLTLQHSRTQDQAAFAREDAERSPLRFADVLGAGFRKDALPLTLTLFKHVLKDSNTVLDAAKKHWDRPRPFKLSESLRPCLDRPVSASYPSGHSTYGHLAAILLSWAVPEKAPELFARGDLFARQRLVGGVHYPSDVEAGKLCAVAIAQVMSQNPRFREEFAKARIEIRTALGLP</sequence>
<dbReference type="RefSeq" id="WP_173080831.1">
    <property type="nucleotide sequence ID" value="NZ_BLTE01000001.1"/>
</dbReference>
<feature type="signal peptide" evidence="1">
    <location>
        <begin position="1"/>
        <end position="22"/>
    </location>
</feature>
<dbReference type="Proteomes" id="UP000494245">
    <property type="component" value="Unassembled WGS sequence"/>
</dbReference>
<dbReference type="GO" id="GO:0030288">
    <property type="term" value="C:outer membrane-bounded periplasmic space"/>
    <property type="evidence" value="ECO:0007669"/>
    <property type="project" value="InterPro"/>
</dbReference>
<dbReference type="AlphaFoldDB" id="A0A6V8LNN6"/>
<keyword evidence="3" id="KW-0378">Hydrolase</keyword>
<accession>A0A6V8LNN6</accession>
<dbReference type="PIRSF" id="PIRSF000897">
    <property type="entry name" value="Acid_Ptase_ClsA"/>
    <property type="match status" value="1"/>
</dbReference>
<gene>
    <name evidence="3" type="primary">phoC_1</name>
    <name evidence="3" type="ORF">NNJEOMEG_00435</name>
</gene>
<dbReference type="GO" id="GO:0003993">
    <property type="term" value="F:acid phosphatase activity"/>
    <property type="evidence" value="ECO:0007669"/>
    <property type="project" value="UniProtKB-EC"/>
</dbReference>